<dbReference type="OrthoDB" id="9879749at2"/>
<organism evidence="2 3">
    <name type="scientific">Massilia violaceinigra</name>
    <dbReference type="NCBI Taxonomy" id="2045208"/>
    <lineage>
        <taxon>Bacteria</taxon>
        <taxon>Pseudomonadati</taxon>
        <taxon>Pseudomonadota</taxon>
        <taxon>Betaproteobacteria</taxon>
        <taxon>Burkholderiales</taxon>
        <taxon>Oxalobacteraceae</taxon>
        <taxon>Telluria group</taxon>
        <taxon>Massilia</taxon>
    </lineage>
</organism>
<dbReference type="EMBL" id="CP024608">
    <property type="protein sequence ID" value="ATQ74901.1"/>
    <property type="molecule type" value="Genomic_DNA"/>
</dbReference>
<dbReference type="Proteomes" id="UP000229897">
    <property type="component" value="Chromosome"/>
</dbReference>
<reference evidence="2" key="1">
    <citation type="submission" date="2017-10" db="EMBL/GenBank/DDBJ databases">
        <title>Massilia psychrophilum sp. nov., a novel purple-pigmented bacterium isolated from Tianshan glacier, Xinjiang Municipality, China.</title>
        <authorList>
            <person name="Wang H."/>
        </authorList>
    </citation>
    <scope>NUCLEOTIDE SEQUENCE [LARGE SCALE GENOMIC DNA]</scope>
    <source>
        <strain evidence="2">B2</strain>
    </source>
</reference>
<gene>
    <name evidence="2" type="ORF">CR152_10470</name>
</gene>
<evidence type="ECO:0000313" key="2">
    <source>
        <dbReference type="EMBL" id="ATQ74901.1"/>
    </source>
</evidence>
<name>A0A2D2DIW2_9BURK</name>
<keyword evidence="3" id="KW-1185">Reference proteome</keyword>
<sequence>MRFFLHGLIVLLIAGSSHAADLPNAHQLTHRKNYSVVFLDDYNLGKINLACTLPTGVPVGIVLVSDTADFRFVAVKLPQGAAILANQHELKRAWVPYAVYSFYRECALHVMSKVTATGIDDADNLTMSLSRAAECLAVIPTLNVFSNPKDVSLSRISFQLKDEYGERVGSSPAELERCRNPKFSADVATKEMKKR</sequence>
<evidence type="ECO:0000256" key="1">
    <source>
        <dbReference type="SAM" id="SignalP"/>
    </source>
</evidence>
<feature type="chain" id="PRO_5013628863" evidence="1">
    <location>
        <begin position="20"/>
        <end position="195"/>
    </location>
</feature>
<evidence type="ECO:0000313" key="3">
    <source>
        <dbReference type="Proteomes" id="UP000229897"/>
    </source>
</evidence>
<protein>
    <submittedName>
        <fullName evidence="2">Uncharacterized protein</fullName>
    </submittedName>
</protein>
<dbReference type="RefSeq" id="WP_099874876.1">
    <property type="nucleotide sequence ID" value="NZ_CP024608.1"/>
</dbReference>
<keyword evidence="1" id="KW-0732">Signal</keyword>
<accession>A0A2D2DIW2</accession>
<proteinExistence type="predicted"/>
<dbReference type="AlphaFoldDB" id="A0A2D2DIW2"/>
<dbReference type="KEGG" id="mass:CR152_10470"/>
<feature type="signal peptide" evidence="1">
    <location>
        <begin position="1"/>
        <end position="19"/>
    </location>
</feature>